<dbReference type="Proteomes" id="UP000245793">
    <property type="component" value="Unassembled WGS sequence"/>
</dbReference>
<proteinExistence type="predicted"/>
<protein>
    <recommendedName>
        <fullName evidence="3">Carbohydrate kinase PfkB domain-containing protein</fullName>
    </recommendedName>
</protein>
<evidence type="ECO:0000313" key="2">
    <source>
        <dbReference type="Proteomes" id="UP000245793"/>
    </source>
</evidence>
<dbReference type="RefSeq" id="WP_116480312.1">
    <property type="nucleotide sequence ID" value="NZ_CAUPJO010000003.1"/>
</dbReference>
<organism evidence="1 2">
    <name type="scientific">Ezakiella coagulans</name>
    <dbReference type="NCBI Taxonomy" id="46507"/>
    <lineage>
        <taxon>Bacteria</taxon>
        <taxon>Bacillati</taxon>
        <taxon>Bacillota</taxon>
        <taxon>Tissierellia</taxon>
        <taxon>Ezakiella</taxon>
    </lineage>
</organism>
<name>A0A2U1E2V0_9FIRM</name>
<sequence>MSLLVELSPKLLLEFKDGEKSCDISCDLRTKNLYKLMKNYNCDFKLLTALGGNFGEEIYNYFMKNSVKVERIDIRDDTGVIGIIRDGKITLSGESSSQVFTFDDIRSIKSKYITSIYNENDIILPIFESEMEFASEFIKKANEYYKNIIIFGPKAHLYIKFNPTIAILTKKEVVDLCPFKITSNYEFVNFSYSLVEDFKTRVIIIDDDSLYFYKTGICYLIENIKTDFTKTLFATVFASQNNMDNDAIIQFVAAANIMPSDSRIGDIIERSNKIKVGVYRR</sequence>
<evidence type="ECO:0000313" key="1">
    <source>
        <dbReference type="EMBL" id="PVY94029.1"/>
    </source>
</evidence>
<keyword evidence="2" id="KW-1185">Reference proteome</keyword>
<dbReference type="EMBL" id="QEKV01000007">
    <property type="protein sequence ID" value="PVY94029.1"/>
    <property type="molecule type" value="Genomic_DNA"/>
</dbReference>
<reference evidence="1 2" key="1">
    <citation type="submission" date="2018-04" db="EMBL/GenBank/DDBJ databases">
        <title>Genomic Encyclopedia of Type Strains, Phase IV (KMG-IV): sequencing the most valuable type-strain genomes for metagenomic binning, comparative biology and taxonomic classification.</title>
        <authorList>
            <person name="Goeker M."/>
        </authorList>
    </citation>
    <scope>NUCLEOTIDE SEQUENCE [LARGE SCALE GENOMIC DNA]</scope>
    <source>
        <strain evidence="1 2">DSM 20705</strain>
    </source>
</reference>
<dbReference type="AlphaFoldDB" id="A0A2U1E2V0"/>
<evidence type="ECO:0008006" key="3">
    <source>
        <dbReference type="Google" id="ProtNLM"/>
    </source>
</evidence>
<comment type="caution">
    <text evidence="1">The sequence shown here is derived from an EMBL/GenBank/DDBJ whole genome shotgun (WGS) entry which is preliminary data.</text>
</comment>
<gene>
    <name evidence="1" type="ORF">C7381_10725</name>
</gene>
<accession>A0A2U1E2V0</accession>